<keyword evidence="4" id="KW-0012">Acyltransferase</keyword>
<dbReference type="Proteomes" id="UP000460221">
    <property type="component" value="Unassembled WGS sequence"/>
</dbReference>
<name>A0A7K1FLE4_9ACTN</name>
<dbReference type="RefSeq" id="WP_154767501.1">
    <property type="nucleotide sequence ID" value="NZ_WLYK01000001.1"/>
</dbReference>
<feature type="transmembrane region" description="Helical" evidence="2">
    <location>
        <begin position="266"/>
        <end position="287"/>
    </location>
</feature>
<feature type="transmembrane region" description="Helical" evidence="2">
    <location>
        <begin position="91"/>
        <end position="112"/>
    </location>
</feature>
<dbReference type="GO" id="GO:0009103">
    <property type="term" value="P:lipopolysaccharide biosynthetic process"/>
    <property type="evidence" value="ECO:0007669"/>
    <property type="project" value="TreeGrafter"/>
</dbReference>
<dbReference type="GO" id="GO:0016747">
    <property type="term" value="F:acyltransferase activity, transferring groups other than amino-acyl groups"/>
    <property type="evidence" value="ECO:0007669"/>
    <property type="project" value="InterPro"/>
</dbReference>
<organism evidence="4 5">
    <name type="scientific">Nakamurella alba</name>
    <dbReference type="NCBI Taxonomy" id="2665158"/>
    <lineage>
        <taxon>Bacteria</taxon>
        <taxon>Bacillati</taxon>
        <taxon>Actinomycetota</taxon>
        <taxon>Actinomycetes</taxon>
        <taxon>Nakamurellales</taxon>
        <taxon>Nakamurellaceae</taxon>
        <taxon>Nakamurella</taxon>
    </lineage>
</organism>
<feature type="domain" description="Acyltransferase 3" evidence="3">
    <location>
        <begin position="51"/>
        <end position="379"/>
    </location>
</feature>
<feature type="transmembrane region" description="Helical" evidence="2">
    <location>
        <begin position="208"/>
        <end position="231"/>
    </location>
</feature>
<comment type="caution">
    <text evidence="4">The sequence shown here is derived from an EMBL/GenBank/DDBJ whole genome shotgun (WGS) entry which is preliminary data.</text>
</comment>
<feature type="transmembrane region" description="Helical" evidence="2">
    <location>
        <begin position="237"/>
        <end position="259"/>
    </location>
</feature>
<evidence type="ECO:0000259" key="3">
    <source>
        <dbReference type="Pfam" id="PF01757"/>
    </source>
</evidence>
<dbReference type="EMBL" id="WLYK01000001">
    <property type="protein sequence ID" value="MTD13704.1"/>
    <property type="molecule type" value="Genomic_DNA"/>
</dbReference>
<dbReference type="Pfam" id="PF01757">
    <property type="entry name" value="Acyl_transf_3"/>
    <property type="match status" value="1"/>
</dbReference>
<keyword evidence="4" id="KW-0808">Transferase</keyword>
<gene>
    <name evidence="4" type="ORF">GIS00_07075</name>
</gene>
<sequence length="412" mass="43132">MSAPSPTPPGAVPGGTPGSGTIADAAAPDPTTAAGAAAAAPAGSGPVNRLDSLTGLRFFGALAVVLLHTIANRSLNDPIVSIPGLSRVAELGYLGVTFFFMLSGFVLTWNARARDTKRAFYRRRFARIYPLHLATALAALAATLATGGLVTAGTTIACLLLVQTWVNDPSVYFGLNGVSWSLSCEMFFYLVFPFVVPSLLRWGRRGRAVFAGSVGAAMLLVAVLVLTIPGWLPVGRYIWISPLFNIGLFFIGMTLALVVKDARLHVPGGLPTATLAVAVALMLITVLSPNGPLSRPMATVIVAPAIALLLVAAATRDASGRRSWLGSRPMVSLGEWSFALYLTHPLVRGAFLLAGAENVGGVRGILLEIGFVLTAIAVSGLAFILYERPLEKWLRPRSRPKPAPTSAAVATA</sequence>
<dbReference type="InterPro" id="IPR050879">
    <property type="entry name" value="Acyltransferase_3"/>
</dbReference>
<dbReference type="PANTHER" id="PTHR23028:SF53">
    <property type="entry name" value="ACYL_TRANSF_3 DOMAIN-CONTAINING PROTEIN"/>
    <property type="match status" value="1"/>
</dbReference>
<evidence type="ECO:0000256" key="2">
    <source>
        <dbReference type="SAM" id="Phobius"/>
    </source>
</evidence>
<keyword evidence="5" id="KW-1185">Reference proteome</keyword>
<dbReference type="PANTHER" id="PTHR23028">
    <property type="entry name" value="ACETYLTRANSFERASE"/>
    <property type="match status" value="1"/>
</dbReference>
<feature type="compositionally biased region" description="Pro residues" evidence="1">
    <location>
        <begin position="1"/>
        <end position="11"/>
    </location>
</feature>
<keyword evidence="2" id="KW-0812">Transmembrane</keyword>
<dbReference type="GO" id="GO:0016020">
    <property type="term" value="C:membrane"/>
    <property type="evidence" value="ECO:0007669"/>
    <property type="project" value="TreeGrafter"/>
</dbReference>
<evidence type="ECO:0000313" key="5">
    <source>
        <dbReference type="Proteomes" id="UP000460221"/>
    </source>
</evidence>
<proteinExistence type="predicted"/>
<keyword evidence="2" id="KW-0472">Membrane</keyword>
<keyword evidence="2" id="KW-1133">Transmembrane helix</keyword>
<feature type="transmembrane region" description="Helical" evidence="2">
    <location>
        <begin position="362"/>
        <end position="386"/>
    </location>
</feature>
<dbReference type="InterPro" id="IPR002656">
    <property type="entry name" value="Acyl_transf_3_dom"/>
</dbReference>
<accession>A0A7K1FLE4</accession>
<feature type="transmembrane region" description="Helical" evidence="2">
    <location>
        <begin position="293"/>
        <end position="315"/>
    </location>
</feature>
<protein>
    <submittedName>
        <fullName evidence="4">Acyltransferase family protein</fullName>
    </submittedName>
</protein>
<feature type="region of interest" description="Disordered" evidence="1">
    <location>
        <begin position="1"/>
        <end position="27"/>
    </location>
</feature>
<feature type="transmembrane region" description="Helical" evidence="2">
    <location>
        <begin position="336"/>
        <end position="356"/>
    </location>
</feature>
<feature type="transmembrane region" description="Helical" evidence="2">
    <location>
        <begin position="133"/>
        <end position="166"/>
    </location>
</feature>
<dbReference type="AlphaFoldDB" id="A0A7K1FLE4"/>
<reference evidence="4 5" key="1">
    <citation type="submission" date="2019-11" db="EMBL/GenBank/DDBJ databases">
        <authorList>
            <person name="Jiang L.-Q."/>
        </authorList>
    </citation>
    <scope>NUCLEOTIDE SEQUENCE [LARGE SCALE GENOMIC DNA]</scope>
    <source>
        <strain evidence="4 5">YIM 132087</strain>
    </source>
</reference>
<evidence type="ECO:0000256" key="1">
    <source>
        <dbReference type="SAM" id="MobiDB-lite"/>
    </source>
</evidence>
<evidence type="ECO:0000313" key="4">
    <source>
        <dbReference type="EMBL" id="MTD13704.1"/>
    </source>
</evidence>